<dbReference type="InterPro" id="IPR029044">
    <property type="entry name" value="Nucleotide-diphossugar_trans"/>
</dbReference>
<evidence type="ECO:0000313" key="2">
    <source>
        <dbReference type="EMBL" id="OGL87037.1"/>
    </source>
</evidence>
<dbReference type="InterPro" id="IPR001173">
    <property type="entry name" value="Glyco_trans_2-like"/>
</dbReference>
<dbReference type="InterPro" id="IPR050834">
    <property type="entry name" value="Glycosyltransf_2"/>
</dbReference>
<reference evidence="2 3" key="1">
    <citation type="journal article" date="2016" name="Nat. Commun.">
        <title>Thousands of microbial genomes shed light on interconnected biogeochemical processes in an aquifer system.</title>
        <authorList>
            <person name="Anantharaman K."/>
            <person name="Brown C.T."/>
            <person name="Hug L.A."/>
            <person name="Sharon I."/>
            <person name="Castelle C.J."/>
            <person name="Probst A.J."/>
            <person name="Thomas B.C."/>
            <person name="Singh A."/>
            <person name="Wilkins M.J."/>
            <person name="Karaoz U."/>
            <person name="Brodie E.L."/>
            <person name="Williams K.H."/>
            <person name="Hubbard S.S."/>
            <person name="Banfield J.F."/>
        </authorList>
    </citation>
    <scope>NUCLEOTIDE SEQUENCE [LARGE SCALE GENOMIC DNA]</scope>
</reference>
<sequence length="250" mass="28519">MSVILPVFNAEKTIQQSIQSVLNQTFRDFELIVIDDGSTDETQKIIQGIQDARVICIKNEKNLGLQKTLNLGLQKAVGTYIARIDADDTWIDRNKLLHQISFLDTRPLVVLVGTGAVVMKAGQELFRFLNPSSDVDIRRILLGKNTFVHSSVVFKRDAALRVGGYSEDVTVTHVEDHDLWLKLGTQGMLANLAEYDIQYTLSETQISSRHKRIQFFRDVLLVNKYANKYPGKWRAWIRGLMRLGYYGFLK</sequence>
<dbReference type="CDD" id="cd00761">
    <property type="entry name" value="Glyco_tranf_GTA_type"/>
    <property type="match status" value="1"/>
</dbReference>
<dbReference type="EMBL" id="MGEQ01000003">
    <property type="protein sequence ID" value="OGL87037.1"/>
    <property type="molecule type" value="Genomic_DNA"/>
</dbReference>
<comment type="caution">
    <text evidence="2">The sequence shown here is derived from an EMBL/GenBank/DDBJ whole genome shotgun (WGS) entry which is preliminary data.</text>
</comment>
<evidence type="ECO:0000313" key="3">
    <source>
        <dbReference type="Proteomes" id="UP000176593"/>
    </source>
</evidence>
<dbReference type="Pfam" id="PF00535">
    <property type="entry name" value="Glycos_transf_2"/>
    <property type="match status" value="1"/>
</dbReference>
<dbReference type="Proteomes" id="UP000176593">
    <property type="component" value="Unassembled WGS sequence"/>
</dbReference>
<protein>
    <recommendedName>
        <fullName evidence="1">Glycosyltransferase 2-like domain-containing protein</fullName>
    </recommendedName>
</protein>
<dbReference type="PANTHER" id="PTHR43685">
    <property type="entry name" value="GLYCOSYLTRANSFERASE"/>
    <property type="match status" value="1"/>
</dbReference>
<dbReference type="AlphaFoldDB" id="A0A1F7VAH7"/>
<dbReference type="Gene3D" id="3.90.550.10">
    <property type="entry name" value="Spore Coat Polysaccharide Biosynthesis Protein SpsA, Chain A"/>
    <property type="match status" value="1"/>
</dbReference>
<proteinExistence type="predicted"/>
<gene>
    <name evidence="2" type="ORF">A3I41_03760</name>
</gene>
<organism evidence="2 3">
    <name type="scientific">Candidatus Uhrbacteria bacterium RIFCSPLOWO2_02_FULL_48_18</name>
    <dbReference type="NCBI Taxonomy" id="1802408"/>
    <lineage>
        <taxon>Bacteria</taxon>
        <taxon>Candidatus Uhriibacteriota</taxon>
    </lineage>
</organism>
<dbReference type="SUPFAM" id="SSF53448">
    <property type="entry name" value="Nucleotide-diphospho-sugar transferases"/>
    <property type="match status" value="1"/>
</dbReference>
<evidence type="ECO:0000259" key="1">
    <source>
        <dbReference type="Pfam" id="PF00535"/>
    </source>
</evidence>
<feature type="domain" description="Glycosyltransferase 2-like" evidence="1">
    <location>
        <begin position="2"/>
        <end position="127"/>
    </location>
</feature>
<name>A0A1F7VAH7_9BACT</name>
<accession>A0A1F7VAH7</accession>
<dbReference type="PANTHER" id="PTHR43685:SF2">
    <property type="entry name" value="GLYCOSYLTRANSFERASE 2-LIKE DOMAIN-CONTAINING PROTEIN"/>
    <property type="match status" value="1"/>
</dbReference>